<dbReference type="PROSITE" id="PS50943">
    <property type="entry name" value="HTH_CROC1"/>
    <property type="match status" value="1"/>
</dbReference>
<reference evidence="3" key="1">
    <citation type="journal article" date="2021" name="Proc. Natl. Acad. Sci. U.S.A.">
        <title>A Catalog of Tens of Thousands of Viruses from Human Metagenomes Reveals Hidden Associations with Chronic Diseases.</title>
        <authorList>
            <person name="Tisza M.J."/>
            <person name="Buck C.B."/>
        </authorList>
    </citation>
    <scope>NUCLEOTIDE SEQUENCE</scope>
    <source>
        <strain evidence="3">Ct7oE3</strain>
    </source>
</reference>
<dbReference type="Gene3D" id="1.10.260.40">
    <property type="entry name" value="lambda repressor-like DNA-binding domains"/>
    <property type="match status" value="1"/>
</dbReference>
<sequence length="122" mass="14120">MATLSFNIKKYREMKHLTQDELGELLNVSGKTISSWEKARSEPKMDMIEKLAKILNCSQSQLIGEKDSDFFTSPEEALQFILKQEMFAKFGGYDLETMNDEEIVDMANDIAQFIKMIAKRRK</sequence>
<evidence type="ECO:0000313" key="3">
    <source>
        <dbReference type="EMBL" id="DAD75372.1"/>
    </source>
</evidence>
<dbReference type="CDD" id="cd00093">
    <property type="entry name" value="HTH_XRE"/>
    <property type="match status" value="1"/>
</dbReference>
<dbReference type="InterPro" id="IPR010982">
    <property type="entry name" value="Lambda_DNA-bd_dom_sf"/>
</dbReference>
<evidence type="ECO:0000259" key="2">
    <source>
        <dbReference type="PROSITE" id="PS50943"/>
    </source>
</evidence>
<dbReference type="Pfam" id="PF01381">
    <property type="entry name" value="HTH_3"/>
    <property type="match status" value="1"/>
</dbReference>
<dbReference type="InterPro" id="IPR001387">
    <property type="entry name" value="Cro/C1-type_HTH"/>
</dbReference>
<name>A0A8S5LZG8_9CAUD</name>
<dbReference type="SMART" id="SM00530">
    <property type="entry name" value="HTH_XRE"/>
    <property type="match status" value="1"/>
</dbReference>
<evidence type="ECO:0000256" key="1">
    <source>
        <dbReference type="ARBA" id="ARBA00023125"/>
    </source>
</evidence>
<proteinExistence type="predicted"/>
<feature type="domain" description="HTH cro/C1-type" evidence="2">
    <location>
        <begin position="8"/>
        <end position="62"/>
    </location>
</feature>
<dbReference type="EMBL" id="BK014781">
    <property type="protein sequence ID" value="DAD75372.1"/>
    <property type="molecule type" value="Genomic_DNA"/>
</dbReference>
<accession>A0A8S5LZG8</accession>
<keyword evidence="1" id="KW-0238">DNA-binding</keyword>
<protein>
    <submittedName>
        <fullName evidence="3">Helix-turn-helix domain protein</fullName>
    </submittedName>
</protein>
<dbReference type="SUPFAM" id="SSF47413">
    <property type="entry name" value="lambda repressor-like DNA-binding domains"/>
    <property type="match status" value="1"/>
</dbReference>
<dbReference type="PANTHER" id="PTHR46558:SF4">
    <property type="entry name" value="DNA-BIDING PHAGE PROTEIN"/>
    <property type="match status" value="1"/>
</dbReference>
<organism evidence="3">
    <name type="scientific">Caudovirales sp. ct7oE3</name>
    <dbReference type="NCBI Taxonomy" id="2826768"/>
    <lineage>
        <taxon>Viruses</taxon>
        <taxon>Duplodnaviria</taxon>
        <taxon>Heunggongvirae</taxon>
        <taxon>Uroviricota</taxon>
        <taxon>Caudoviricetes</taxon>
    </lineage>
</organism>
<dbReference type="GO" id="GO:0003677">
    <property type="term" value="F:DNA binding"/>
    <property type="evidence" value="ECO:0007669"/>
    <property type="project" value="UniProtKB-KW"/>
</dbReference>
<dbReference type="PANTHER" id="PTHR46558">
    <property type="entry name" value="TRACRIPTIONAL REGULATORY PROTEIN-RELATED-RELATED"/>
    <property type="match status" value="1"/>
</dbReference>